<dbReference type="NCBIfam" id="NF007233">
    <property type="entry name" value="PRK09653.1"/>
    <property type="match status" value="1"/>
</dbReference>
<comment type="catalytic activity">
    <reaction evidence="1">
        <text>acetyl-CoA + phosphate = acetyl phosphate + CoA</text>
        <dbReference type="Rhea" id="RHEA:19521"/>
        <dbReference type="ChEBI" id="CHEBI:22191"/>
        <dbReference type="ChEBI" id="CHEBI:43474"/>
        <dbReference type="ChEBI" id="CHEBI:57287"/>
        <dbReference type="ChEBI" id="CHEBI:57288"/>
        <dbReference type="EC" id="2.3.1.8"/>
    </reaction>
</comment>
<dbReference type="RefSeq" id="WP_178367782.1">
    <property type="nucleotide sequence ID" value="NZ_JACADJ010000069.1"/>
</dbReference>
<name>A0A850T5G1_9BACT</name>
<organism evidence="6 7">
    <name type="scientific">Desulfobacter latus</name>
    <dbReference type="NCBI Taxonomy" id="2292"/>
    <lineage>
        <taxon>Bacteria</taxon>
        <taxon>Pseudomonadati</taxon>
        <taxon>Thermodesulfobacteriota</taxon>
        <taxon>Desulfobacteria</taxon>
        <taxon>Desulfobacterales</taxon>
        <taxon>Desulfobacteraceae</taxon>
        <taxon>Desulfobacter</taxon>
    </lineage>
</organism>
<dbReference type="InterPro" id="IPR002505">
    <property type="entry name" value="PTA_PTB"/>
</dbReference>
<keyword evidence="3" id="KW-0808">Transferase</keyword>
<dbReference type="EMBL" id="JACADJ010000069">
    <property type="protein sequence ID" value="NWH06331.1"/>
    <property type="molecule type" value="Genomic_DNA"/>
</dbReference>
<evidence type="ECO:0000313" key="7">
    <source>
        <dbReference type="Proteomes" id="UP000553343"/>
    </source>
</evidence>
<dbReference type="Gene3D" id="3.40.50.10750">
    <property type="entry name" value="Isocitrate/Isopropylmalate dehydrogenase-like"/>
    <property type="match status" value="1"/>
</dbReference>
<gene>
    <name evidence="6" type="ORF">HXW94_15300</name>
</gene>
<evidence type="ECO:0000313" key="6">
    <source>
        <dbReference type="EMBL" id="NWH06331.1"/>
    </source>
</evidence>
<evidence type="ECO:0000256" key="4">
    <source>
        <dbReference type="ARBA" id="ARBA00023315"/>
    </source>
</evidence>
<evidence type="ECO:0000256" key="1">
    <source>
        <dbReference type="ARBA" id="ARBA00000705"/>
    </source>
</evidence>
<dbReference type="InterPro" id="IPR042112">
    <property type="entry name" value="P_AcTrfase_dom2"/>
</dbReference>
<reference evidence="6 7" key="1">
    <citation type="submission" date="2020-06" db="EMBL/GenBank/DDBJ databases">
        <title>High-quality draft genome of sulfate reducer Desulfobacter latus type strain AcrS2 isolated from marine sediment.</title>
        <authorList>
            <person name="Hoppe M."/>
            <person name="Larsen C.K."/>
            <person name="Marshall I.P.G."/>
            <person name="Schramm A."/>
            <person name="Marietou A.G."/>
        </authorList>
    </citation>
    <scope>NUCLEOTIDE SEQUENCE [LARGE SCALE GENOMIC DNA]</scope>
    <source>
        <strain evidence="6 7">AcRS2</strain>
    </source>
</reference>
<dbReference type="GO" id="GO:0008959">
    <property type="term" value="F:phosphate acetyltransferase activity"/>
    <property type="evidence" value="ECO:0007669"/>
    <property type="project" value="UniProtKB-EC"/>
</dbReference>
<comment type="caution">
    <text evidence="6">The sequence shown here is derived from an EMBL/GenBank/DDBJ whole genome shotgun (WGS) entry which is preliminary data.</text>
</comment>
<feature type="domain" description="Phosphate acetyl/butaryl transferase" evidence="5">
    <location>
        <begin position="5"/>
        <end position="326"/>
    </location>
</feature>
<dbReference type="InterPro" id="IPR050500">
    <property type="entry name" value="Phos_Acetyltrans/Butyryltrans"/>
</dbReference>
<dbReference type="AlphaFoldDB" id="A0A850T5G1"/>
<comment type="similarity">
    <text evidence="2">Belongs to the phosphate acetyltransferase and butyryltransferase family.</text>
</comment>
<dbReference type="PIRSF" id="PIRSF000428">
    <property type="entry name" value="P_Ac_trans"/>
    <property type="match status" value="1"/>
</dbReference>
<dbReference type="InterPro" id="IPR012147">
    <property type="entry name" value="P_Ac_Bu_trans"/>
</dbReference>
<proteinExistence type="inferred from homology"/>
<keyword evidence="7" id="KW-1185">Reference proteome</keyword>
<dbReference type="Proteomes" id="UP000553343">
    <property type="component" value="Unassembled WGS sequence"/>
</dbReference>
<evidence type="ECO:0000256" key="2">
    <source>
        <dbReference type="ARBA" id="ARBA00005656"/>
    </source>
</evidence>
<dbReference type="Pfam" id="PF01515">
    <property type="entry name" value="PTA_PTB"/>
    <property type="match status" value="1"/>
</dbReference>
<evidence type="ECO:0000259" key="5">
    <source>
        <dbReference type="Pfam" id="PF01515"/>
    </source>
</evidence>
<sequence>MNDLFNRLESRAKQINKTIVLPEGEDERIVVAAARLHASGIARPVLLGIPDKIYAIAESAAVDVSGVSIFNPSKDERLEKMAAHYCQARARVKEKVALRLVKKPLFFGCMLVEMGDADGVVGGATCTTTAVLQAAGLVIGYEHGVPSPSSLMLMQVPDFLNQGPKCFGYADPAVTVDPTAEELGAIAVQSGHNFRRFIGEKPRVAFLSFSSKGSGSHARVTKIQAALQAALALEPDFPMDGEFQADAAIVPRVAAQKIKVESKVAGQANVLVFPDLDSANIAYKLTQYMAGAEAIGPVLQGFRKPVNDLSRGCIADDIVKVAILTALQA</sequence>
<dbReference type="InterPro" id="IPR042113">
    <property type="entry name" value="P_AcTrfase_dom1"/>
</dbReference>
<accession>A0A850T5G1</accession>
<dbReference type="PANTHER" id="PTHR43356">
    <property type="entry name" value="PHOSPHATE ACETYLTRANSFERASE"/>
    <property type="match status" value="1"/>
</dbReference>
<evidence type="ECO:0000256" key="3">
    <source>
        <dbReference type="ARBA" id="ARBA00022679"/>
    </source>
</evidence>
<dbReference type="Gene3D" id="3.40.50.10950">
    <property type="match status" value="1"/>
</dbReference>
<dbReference type="PANTHER" id="PTHR43356:SF3">
    <property type="entry name" value="PHOSPHATE ACETYLTRANSFERASE"/>
    <property type="match status" value="1"/>
</dbReference>
<keyword evidence="4" id="KW-0012">Acyltransferase</keyword>
<protein>
    <submittedName>
        <fullName evidence="6">Phosphotransacetylase</fullName>
    </submittedName>
</protein>
<dbReference type="SUPFAM" id="SSF53659">
    <property type="entry name" value="Isocitrate/Isopropylmalate dehydrogenase-like"/>
    <property type="match status" value="1"/>
</dbReference>